<dbReference type="RefSeq" id="WP_377266582.1">
    <property type="nucleotide sequence ID" value="NZ_JBHMBU010000086.1"/>
</dbReference>
<dbReference type="InterPro" id="IPR005467">
    <property type="entry name" value="His_kinase_dom"/>
</dbReference>
<dbReference type="InterPro" id="IPR000700">
    <property type="entry name" value="PAS-assoc_C"/>
</dbReference>
<comment type="subcellular location">
    <subcellularLocation>
        <location evidence="2">Cell membrane</location>
    </subcellularLocation>
</comment>
<keyword evidence="5" id="KW-0808">Transferase</keyword>
<dbReference type="PROSITE" id="PS50112">
    <property type="entry name" value="PAS"/>
    <property type="match status" value="1"/>
</dbReference>
<dbReference type="SUPFAM" id="SSF55781">
    <property type="entry name" value="GAF domain-like"/>
    <property type="match status" value="1"/>
</dbReference>
<dbReference type="NCBIfam" id="TIGR00229">
    <property type="entry name" value="sensory_box"/>
    <property type="match status" value="1"/>
</dbReference>
<keyword evidence="7" id="KW-0902">Two-component regulatory system</keyword>
<dbReference type="SMART" id="SM00387">
    <property type="entry name" value="HATPase_c"/>
    <property type="match status" value="1"/>
</dbReference>
<dbReference type="InterPro" id="IPR004358">
    <property type="entry name" value="Sig_transdc_His_kin-like_C"/>
</dbReference>
<keyword evidence="4" id="KW-0597">Phosphoprotein</keyword>
<reference evidence="11 12" key="1">
    <citation type="submission" date="2021-01" db="EMBL/GenBank/DDBJ databases">
        <title>Whole genome shotgun sequence of Planobispora longispora NBRC 13918.</title>
        <authorList>
            <person name="Komaki H."/>
            <person name="Tamura T."/>
        </authorList>
    </citation>
    <scope>NUCLEOTIDE SEQUENCE [LARGE SCALE GENOMIC DNA]</scope>
    <source>
        <strain evidence="11 12">NBRC 13918</strain>
    </source>
</reference>
<protein>
    <recommendedName>
        <fullName evidence="3">histidine kinase</fullName>
        <ecNumber evidence="3">2.7.13.3</ecNumber>
    </recommendedName>
</protein>
<dbReference type="Pfam" id="PF13185">
    <property type="entry name" value="GAF_2"/>
    <property type="match status" value="1"/>
</dbReference>
<feature type="domain" description="Histidine kinase" evidence="8">
    <location>
        <begin position="347"/>
        <end position="566"/>
    </location>
</feature>
<dbReference type="GO" id="GO:0005886">
    <property type="term" value="C:plasma membrane"/>
    <property type="evidence" value="ECO:0007669"/>
    <property type="project" value="UniProtKB-SubCell"/>
</dbReference>
<dbReference type="SUPFAM" id="SSF47384">
    <property type="entry name" value="Homodimeric domain of signal transducing histidine kinase"/>
    <property type="match status" value="1"/>
</dbReference>
<dbReference type="GO" id="GO:0009927">
    <property type="term" value="F:histidine phosphotransfer kinase activity"/>
    <property type="evidence" value="ECO:0007669"/>
    <property type="project" value="TreeGrafter"/>
</dbReference>
<organism evidence="11 12">
    <name type="scientific">Planobispora longispora</name>
    <dbReference type="NCBI Taxonomy" id="28887"/>
    <lineage>
        <taxon>Bacteria</taxon>
        <taxon>Bacillati</taxon>
        <taxon>Actinomycetota</taxon>
        <taxon>Actinomycetes</taxon>
        <taxon>Streptosporangiales</taxon>
        <taxon>Streptosporangiaceae</taxon>
        <taxon>Planobispora</taxon>
    </lineage>
</organism>
<dbReference type="Pfam" id="PF00989">
    <property type="entry name" value="PAS"/>
    <property type="match status" value="1"/>
</dbReference>
<dbReference type="InterPro" id="IPR035965">
    <property type="entry name" value="PAS-like_dom_sf"/>
</dbReference>
<dbReference type="InterPro" id="IPR013767">
    <property type="entry name" value="PAS_fold"/>
</dbReference>
<dbReference type="InterPro" id="IPR000014">
    <property type="entry name" value="PAS"/>
</dbReference>
<keyword evidence="6" id="KW-0418">Kinase</keyword>
<evidence type="ECO:0000256" key="3">
    <source>
        <dbReference type="ARBA" id="ARBA00012438"/>
    </source>
</evidence>
<dbReference type="InterPro" id="IPR003594">
    <property type="entry name" value="HATPase_dom"/>
</dbReference>
<dbReference type="Gene3D" id="1.10.287.130">
    <property type="match status" value="1"/>
</dbReference>
<proteinExistence type="predicted"/>
<gene>
    <name evidence="11" type="ORF">Plo01_73190</name>
</gene>
<dbReference type="EMBL" id="BOOH01000065">
    <property type="protein sequence ID" value="GIH80890.1"/>
    <property type="molecule type" value="Genomic_DNA"/>
</dbReference>
<comment type="catalytic activity">
    <reaction evidence="1">
        <text>ATP + protein L-histidine = ADP + protein N-phospho-L-histidine.</text>
        <dbReference type="EC" id="2.7.13.3"/>
    </reaction>
</comment>
<dbReference type="Gene3D" id="3.30.565.10">
    <property type="entry name" value="Histidine kinase-like ATPase, C-terminal domain"/>
    <property type="match status" value="1"/>
</dbReference>
<feature type="domain" description="PAS" evidence="9">
    <location>
        <begin position="194"/>
        <end position="239"/>
    </location>
</feature>
<dbReference type="FunFam" id="3.30.565.10:FF:000006">
    <property type="entry name" value="Sensor histidine kinase WalK"/>
    <property type="match status" value="1"/>
</dbReference>
<evidence type="ECO:0000313" key="11">
    <source>
        <dbReference type="EMBL" id="GIH80890.1"/>
    </source>
</evidence>
<comment type="caution">
    <text evidence="11">The sequence shown here is derived from an EMBL/GenBank/DDBJ whole genome shotgun (WGS) entry which is preliminary data.</text>
</comment>
<evidence type="ECO:0000313" key="12">
    <source>
        <dbReference type="Proteomes" id="UP000616724"/>
    </source>
</evidence>
<dbReference type="Pfam" id="PF00512">
    <property type="entry name" value="HisKA"/>
    <property type="match status" value="1"/>
</dbReference>
<accession>A0A8J3RUC9</accession>
<sequence length="569" mass="61163">MAGVGPMGAGDGMPDREWEEPLVVLLEDITAIFDITEDPRAAAQAMLLAVHKMIGWPLGHLWVPDGPGGAFVSSGVWAGPVERFPHLREATARARLPVGTGAAGRAAAAGRPLWSHDLAGDPLFAHACHDAAAEAGTALAVPVATGDGAVVVLEFFCPEALAPDEPLLRILASLSRQMGRMAEHWLARQETQTVRRQLEQVIETSVEAFVATDADERIISWNAAAERMFGLSRRQALGKIMSQTIVPVRYRALYEQERKRFLATGQSSTLGRRLQVAALRADGSEFPAETVIWATREAEDWTFNAFLHDITDRHRAEQALRQAYAQEQVTVARLEELDHAKSVFIDTIGHELSTPLASILGYLEILTTDDDALPADRRTQMTRSVIDNAMRLQKLIEDVLAVNATTGRPRKITPVATTAQEVITEAVRTAKAETRSSEHSVRAHVDAGLPALRADHGLLVRAVNALLSNAVKFSATGTPITVRASLAGDTVAITVSDSGMGIGPDELPYVFDRFYRAPAARQAAIQGIGLGLAIAKDIVEAHGGTLTASSVRGEGSTFTLALPRPRSGP</sequence>
<evidence type="ECO:0000259" key="9">
    <source>
        <dbReference type="PROSITE" id="PS50112"/>
    </source>
</evidence>
<dbReference type="PANTHER" id="PTHR43047:SF72">
    <property type="entry name" value="OSMOSENSING HISTIDINE PROTEIN KINASE SLN1"/>
    <property type="match status" value="1"/>
</dbReference>
<dbReference type="PROSITE" id="PS50113">
    <property type="entry name" value="PAC"/>
    <property type="match status" value="1"/>
</dbReference>
<dbReference type="Gene3D" id="3.30.450.20">
    <property type="entry name" value="PAS domain"/>
    <property type="match status" value="1"/>
</dbReference>
<dbReference type="GO" id="GO:0006355">
    <property type="term" value="P:regulation of DNA-templated transcription"/>
    <property type="evidence" value="ECO:0007669"/>
    <property type="project" value="InterPro"/>
</dbReference>
<dbReference type="InterPro" id="IPR036097">
    <property type="entry name" value="HisK_dim/P_sf"/>
</dbReference>
<dbReference type="InterPro" id="IPR036890">
    <property type="entry name" value="HATPase_C_sf"/>
</dbReference>
<dbReference type="SMART" id="SM00388">
    <property type="entry name" value="HisKA"/>
    <property type="match status" value="1"/>
</dbReference>
<dbReference type="SUPFAM" id="SSF55874">
    <property type="entry name" value="ATPase domain of HSP90 chaperone/DNA topoisomerase II/histidine kinase"/>
    <property type="match status" value="1"/>
</dbReference>
<dbReference type="PRINTS" id="PR00344">
    <property type="entry name" value="BCTRLSENSOR"/>
</dbReference>
<dbReference type="Pfam" id="PF02518">
    <property type="entry name" value="HATPase_c"/>
    <property type="match status" value="1"/>
</dbReference>
<dbReference type="PROSITE" id="PS50109">
    <property type="entry name" value="HIS_KIN"/>
    <property type="match status" value="1"/>
</dbReference>
<evidence type="ECO:0000256" key="2">
    <source>
        <dbReference type="ARBA" id="ARBA00004236"/>
    </source>
</evidence>
<feature type="domain" description="PAC" evidence="10">
    <location>
        <begin position="272"/>
        <end position="322"/>
    </location>
</feature>
<evidence type="ECO:0000256" key="5">
    <source>
        <dbReference type="ARBA" id="ARBA00022679"/>
    </source>
</evidence>
<keyword evidence="12" id="KW-1185">Reference proteome</keyword>
<dbReference type="InterPro" id="IPR003018">
    <property type="entry name" value="GAF"/>
</dbReference>
<dbReference type="InterPro" id="IPR029016">
    <property type="entry name" value="GAF-like_dom_sf"/>
</dbReference>
<dbReference type="CDD" id="cd00075">
    <property type="entry name" value="HATPase"/>
    <property type="match status" value="1"/>
</dbReference>
<evidence type="ECO:0000256" key="1">
    <source>
        <dbReference type="ARBA" id="ARBA00000085"/>
    </source>
</evidence>
<dbReference type="PANTHER" id="PTHR43047">
    <property type="entry name" value="TWO-COMPONENT HISTIDINE PROTEIN KINASE"/>
    <property type="match status" value="1"/>
</dbReference>
<dbReference type="SMART" id="SM00091">
    <property type="entry name" value="PAS"/>
    <property type="match status" value="1"/>
</dbReference>
<dbReference type="SUPFAM" id="SSF55785">
    <property type="entry name" value="PYP-like sensor domain (PAS domain)"/>
    <property type="match status" value="1"/>
</dbReference>
<dbReference type="Gene3D" id="3.30.450.40">
    <property type="match status" value="1"/>
</dbReference>
<evidence type="ECO:0000259" key="8">
    <source>
        <dbReference type="PROSITE" id="PS50109"/>
    </source>
</evidence>
<dbReference type="GO" id="GO:0000155">
    <property type="term" value="F:phosphorelay sensor kinase activity"/>
    <property type="evidence" value="ECO:0007669"/>
    <property type="project" value="InterPro"/>
</dbReference>
<evidence type="ECO:0000256" key="7">
    <source>
        <dbReference type="ARBA" id="ARBA00023012"/>
    </source>
</evidence>
<name>A0A8J3RUC9_9ACTN</name>
<dbReference type="EC" id="2.7.13.3" evidence="3"/>
<dbReference type="CDD" id="cd00082">
    <property type="entry name" value="HisKA"/>
    <property type="match status" value="1"/>
</dbReference>
<dbReference type="CDD" id="cd00130">
    <property type="entry name" value="PAS"/>
    <property type="match status" value="1"/>
</dbReference>
<dbReference type="AlphaFoldDB" id="A0A8J3RUC9"/>
<evidence type="ECO:0000256" key="4">
    <source>
        <dbReference type="ARBA" id="ARBA00022553"/>
    </source>
</evidence>
<evidence type="ECO:0000256" key="6">
    <source>
        <dbReference type="ARBA" id="ARBA00022777"/>
    </source>
</evidence>
<evidence type="ECO:0000259" key="10">
    <source>
        <dbReference type="PROSITE" id="PS50113"/>
    </source>
</evidence>
<dbReference type="InterPro" id="IPR003661">
    <property type="entry name" value="HisK_dim/P_dom"/>
</dbReference>
<dbReference type="Proteomes" id="UP000616724">
    <property type="component" value="Unassembled WGS sequence"/>
</dbReference>